<proteinExistence type="inferred from homology"/>
<protein>
    <recommendedName>
        <fullName evidence="4 5">Large ribosomal subunit protein uL29</fullName>
    </recommendedName>
</protein>
<dbReference type="InterPro" id="IPR001854">
    <property type="entry name" value="Ribosomal_uL29"/>
</dbReference>
<dbReference type="EMBL" id="AMFJ01036011">
    <property type="protein sequence ID" value="EKD25681.1"/>
    <property type="molecule type" value="Genomic_DNA"/>
</dbReference>
<organism evidence="6">
    <name type="scientific">uncultured bacterium</name>
    <name type="common">gcode 4</name>
    <dbReference type="NCBI Taxonomy" id="1234023"/>
    <lineage>
        <taxon>Bacteria</taxon>
        <taxon>environmental samples</taxon>
    </lineage>
</organism>
<gene>
    <name evidence="5" type="primary">rpmC</name>
    <name evidence="6" type="ORF">ACD_80C00004G0013</name>
</gene>
<dbReference type="Gene3D" id="1.10.287.310">
    <property type="match status" value="1"/>
</dbReference>
<keyword evidence="2 5" id="KW-0689">Ribosomal protein</keyword>
<dbReference type="GO" id="GO:0003735">
    <property type="term" value="F:structural constituent of ribosome"/>
    <property type="evidence" value="ECO:0007669"/>
    <property type="project" value="InterPro"/>
</dbReference>
<dbReference type="GO" id="GO:1990904">
    <property type="term" value="C:ribonucleoprotein complex"/>
    <property type="evidence" value="ECO:0007669"/>
    <property type="project" value="UniProtKB-KW"/>
</dbReference>
<evidence type="ECO:0000313" key="6">
    <source>
        <dbReference type="EMBL" id="EKD25681.1"/>
    </source>
</evidence>
<dbReference type="HAMAP" id="MF_00374">
    <property type="entry name" value="Ribosomal_uL29"/>
    <property type="match status" value="1"/>
</dbReference>
<comment type="similarity">
    <text evidence="1 5">Belongs to the universal ribosomal protein uL29 family.</text>
</comment>
<dbReference type="GO" id="GO:0005840">
    <property type="term" value="C:ribosome"/>
    <property type="evidence" value="ECO:0007669"/>
    <property type="project" value="UniProtKB-KW"/>
</dbReference>
<dbReference type="AlphaFoldDB" id="K1XKF4"/>
<evidence type="ECO:0000256" key="4">
    <source>
        <dbReference type="ARBA" id="ARBA00035204"/>
    </source>
</evidence>
<reference evidence="6" key="1">
    <citation type="journal article" date="2012" name="Science">
        <title>Fermentation, hydrogen, and sulfur metabolism in multiple uncultivated bacterial phyla.</title>
        <authorList>
            <person name="Wrighton K.C."/>
            <person name="Thomas B.C."/>
            <person name="Sharon I."/>
            <person name="Miller C.S."/>
            <person name="Castelle C.J."/>
            <person name="VerBerkmoes N.C."/>
            <person name="Wilkins M.J."/>
            <person name="Hettich R.L."/>
            <person name="Lipton M.S."/>
            <person name="Williams K.H."/>
            <person name="Long P.E."/>
            <person name="Banfield J.F."/>
        </authorList>
    </citation>
    <scope>NUCLEOTIDE SEQUENCE [LARGE SCALE GENOMIC DNA]</scope>
</reference>
<evidence type="ECO:0000256" key="3">
    <source>
        <dbReference type="ARBA" id="ARBA00023274"/>
    </source>
</evidence>
<name>K1XKF4_9BACT</name>
<dbReference type="InterPro" id="IPR036049">
    <property type="entry name" value="Ribosomal_uL29_sf"/>
</dbReference>
<dbReference type="Pfam" id="PF00831">
    <property type="entry name" value="Ribosomal_L29"/>
    <property type="match status" value="1"/>
</dbReference>
<accession>K1XKF4</accession>
<dbReference type="SUPFAM" id="SSF46561">
    <property type="entry name" value="Ribosomal protein L29 (L29p)"/>
    <property type="match status" value="1"/>
</dbReference>
<dbReference type="NCBIfam" id="TIGR00012">
    <property type="entry name" value="L29"/>
    <property type="match status" value="1"/>
</dbReference>
<sequence>MAKKITFIQELQDKTIKELVQMRRTFKQEHYAFKMKNAIRGLKETHKIGEAKIKIARINTVLSHKIKEQNGGNMK</sequence>
<keyword evidence="3 5" id="KW-0687">Ribonucleoprotein</keyword>
<evidence type="ECO:0000256" key="2">
    <source>
        <dbReference type="ARBA" id="ARBA00022980"/>
    </source>
</evidence>
<dbReference type="GO" id="GO:0006412">
    <property type="term" value="P:translation"/>
    <property type="evidence" value="ECO:0007669"/>
    <property type="project" value="UniProtKB-UniRule"/>
</dbReference>
<evidence type="ECO:0000256" key="5">
    <source>
        <dbReference type="HAMAP-Rule" id="MF_00374"/>
    </source>
</evidence>
<evidence type="ECO:0000256" key="1">
    <source>
        <dbReference type="ARBA" id="ARBA00009254"/>
    </source>
</evidence>
<comment type="caution">
    <text evidence="6">The sequence shown here is derived from an EMBL/GenBank/DDBJ whole genome shotgun (WGS) entry which is preliminary data.</text>
</comment>